<reference evidence="1 2" key="1">
    <citation type="submission" date="2021-03" db="EMBL/GenBank/DDBJ databases">
        <title>Genomic Encyclopedia of Type Strains, Phase IV (KMG-IV): sequencing the most valuable type-strain genomes for metagenomic binning, comparative biology and taxonomic classification.</title>
        <authorList>
            <person name="Goeker M."/>
        </authorList>
    </citation>
    <scope>NUCLEOTIDE SEQUENCE [LARGE SCALE GENOMIC DNA]</scope>
    <source>
        <strain evidence="1 2">DSM 26427</strain>
    </source>
</reference>
<organism evidence="1 2">
    <name type="scientific">Rhizobium herbae</name>
    <dbReference type="NCBI Taxonomy" id="508661"/>
    <lineage>
        <taxon>Bacteria</taxon>
        <taxon>Pseudomonadati</taxon>
        <taxon>Pseudomonadota</taxon>
        <taxon>Alphaproteobacteria</taxon>
        <taxon>Hyphomicrobiales</taxon>
        <taxon>Rhizobiaceae</taxon>
        <taxon>Rhizobium/Agrobacterium group</taxon>
        <taxon>Rhizobium</taxon>
    </lineage>
</organism>
<comment type="caution">
    <text evidence="1">The sequence shown here is derived from an EMBL/GenBank/DDBJ whole genome shotgun (WGS) entry which is preliminary data.</text>
</comment>
<dbReference type="Pfam" id="PF07617">
    <property type="entry name" value="DUF1579"/>
    <property type="match status" value="1"/>
</dbReference>
<gene>
    <name evidence="1" type="ORF">J2Z75_002010</name>
</gene>
<proteinExistence type="predicted"/>
<dbReference type="EMBL" id="JAGGJV010000003">
    <property type="protein sequence ID" value="MBP1858502.1"/>
    <property type="molecule type" value="Genomic_DNA"/>
</dbReference>
<name>A0ABS4EKM1_9HYPH</name>
<protein>
    <recommendedName>
        <fullName evidence="3">DUF1579 domain-containing protein</fullName>
    </recommendedName>
</protein>
<evidence type="ECO:0000313" key="2">
    <source>
        <dbReference type="Proteomes" id="UP000823786"/>
    </source>
</evidence>
<sequence length="136" mass="15176">MASAWAAEGTAIASVDAESLFDGFFVEQRYCQTRDGAVSFQARNVFGFDPADESYKLYQFDSVGFAPAAPASGQWRGEELALVRTSPRGRQRTVYQFENEECYRMRVSFAPAGSDIWQDVVSGLYRRAHSLSPNHS</sequence>
<dbReference type="Proteomes" id="UP000823786">
    <property type="component" value="Unassembled WGS sequence"/>
</dbReference>
<accession>A0ABS4EKM1</accession>
<evidence type="ECO:0008006" key="3">
    <source>
        <dbReference type="Google" id="ProtNLM"/>
    </source>
</evidence>
<evidence type="ECO:0000313" key="1">
    <source>
        <dbReference type="EMBL" id="MBP1858502.1"/>
    </source>
</evidence>
<dbReference type="InterPro" id="IPR011473">
    <property type="entry name" value="DUF1579"/>
</dbReference>
<keyword evidence="2" id="KW-1185">Reference proteome</keyword>